<dbReference type="Proteomes" id="UP000006426">
    <property type="component" value="Plasmid pmppla107"/>
</dbReference>
<keyword evidence="1" id="KW-0614">Plasmid</keyword>
<reference evidence="1 2" key="1">
    <citation type="journal article" date="2011" name="PLoS Pathog.">
        <title>Dynamic evolution of pathogenicity revealed by sequencing and comparative genomics of 19 Pseudomonas syringae isolates.</title>
        <authorList>
            <person name="Baltrus D.A."/>
            <person name="Nishimura M.T."/>
            <person name="Romanchuk A."/>
            <person name="Chang J.H."/>
            <person name="Mukhtar M.S."/>
            <person name="Cherkis K."/>
            <person name="Roach J."/>
            <person name="Grant S.R."/>
            <person name="Jones C.D."/>
            <person name="Dangl J.L."/>
        </authorList>
    </citation>
    <scope>NUCLEOTIDE SEQUENCE [LARGE SCALE GENOMIC DNA]</scope>
    <source>
        <strain evidence="1 2">M301315</strain>
    </source>
</reference>
<sequence length="201" mass="22620">MIVPTYLSQALHQELLARTQRLTSDPASGDALKAWMKLTGITRDQVIRSMLIDNDLQVRIDDNFDPAPFESEGGKQCLKAFDMLLSHPDFRDGIVVYMSGELRGNQLQWLQAFCERLQAKALSNLLLIKPSPKVMARLSGWPPLRVQVAPFVPEQLREEIAEDARKRRQVSALYNITGWTCCREKAKGSALDTMMSGDLGM</sequence>
<dbReference type="EMBL" id="CP031226">
    <property type="protein sequence ID" value="AXH59680.1"/>
    <property type="molecule type" value="Genomic_DNA"/>
</dbReference>
<evidence type="ECO:0000313" key="2">
    <source>
        <dbReference type="Proteomes" id="UP000006426"/>
    </source>
</evidence>
<geneLocation type="plasmid" evidence="2">
    <name>pmppla107</name>
</geneLocation>
<evidence type="ECO:0000313" key="1">
    <source>
        <dbReference type="EMBL" id="AXH59680.1"/>
    </source>
</evidence>
<proteinExistence type="predicted"/>
<name>A0AAD0PVU4_PSEAV</name>
<protein>
    <submittedName>
        <fullName evidence="1">Uncharacterized protein</fullName>
    </submittedName>
</protein>
<organism evidence="1 2">
    <name type="scientific">Pseudomonas amygdali pv. lachrymans str. M301315</name>
    <dbReference type="NCBI Taxonomy" id="629260"/>
    <lineage>
        <taxon>Bacteria</taxon>
        <taxon>Pseudomonadati</taxon>
        <taxon>Pseudomonadota</taxon>
        <taxon>Gammaproteobacteria</taxon>
        <taxon>Pseudomonadales</taxon>
        <taxon>Pseudomonadaceae</taxon>
        <taxon>Pseudomonas</taxon>
        <taxon>Pseudomonas amygdali</taxon>
    </lineage>
</organism>
<dbReference type="AlphaFoldDB" id="A0AAD0PVU4"/>
<gene>
    <name evidence="1" type="ORF">PLA107_031145</name>
</gene>
<accession>A0AAD0PVU4</accession>